<dbReference type="HOGENOM" id="CLU_036914_0_0_1"/>
<proteinExistence type="predicted"/>
<evidence type="ECO:0000313" key="2">
    <source>
        <dbReference type="EMBL" id="CEJ81733.1"/>
    </source>
</evidence>
<feature type="coiled-coil region" evidence="1">
    <location>
        <begin position="187"/>
        <end position="214"/>
    </location>
</feature>
<evidence type="ECO:0000256" key="1">
    <source>
        <dbReference type="SAM" id="Coils"/>
    </source>
</evidence>
<keyword evidence="3" id="KW-1185">Reference proteome</keyword>
<dbReference type="Proteomes" id="UP000039046">
    <property type="component" value="Unassembled WGS sequence"/>
</dbReference>
<reference evidence="2 3" key="1">
    <citation type="journal article" date="2015" name="Genome Announc.">
        <title>Draft Genome Sequence and Gene Annotation of the Entomopathogenic Fungus Verticillium hemipterigenum.</title>
        <authorList>
            <person name="Horn F."/>
            <person name="Habel A."/>
            <person name="Scharf D.H."/>
            <person name="Dworschak J."/>
            <person name="Brakhage A.A."/>
            <person name="Guthke R."/>
            <person name="Hertweck C."/>
            <person name="Linde J."/>
        </authorList>
    </citation>
    <scope>NUCLEOTIDE SEQUENCE [LARGE SCALE GENOMIC DNA]</scope>
</reference>
<protein>
    <submittedName>
        <fullName evidence="2">Uncharacterized protein</fullName>
    </submittedName>
</protein>
<gene>
    <name evidence="2" type="ORF">VHEMI01848</name>
</gene>
<sequence length="518" mass="57817">MSQVTETLDKFQHALQPYIKSREQVNYIRRVLAVHLGQCSETGTLRPPLSLIKEFDENAKLAPELDETSKEYFNALVEHRLAQKRYADTIATGHRLQEQRSSPPNQVAKSALERHIAILKLQEKKENLAAIHESCIDLLDKPAAAEDYLDMDSMFEGTAQLPKVPQEVLNTIVIEQVQAPTDIQQQINNLEKIVLRAKLLLKQEEQLLRDAKSKTTRIPQPVRVEVKFEALNTTRNELITWIETELSKASAGEDDGQGNSGERLGASGSLVSRQFDAIQEKYALYVSSRKALLDMISQESAVASRSLSTAPSSLPQRTTANNAVSSSDHMCIPHIKALLEVSQLHKNIVSTKSQVSASLSKQSKQVHQYFTDIAQQSELVSDSSGKDIRRRSSIRDETVNTGTSLDLKTKVKTWVDAADEAKIHSLEHLAENIEAGQIALEESSQIVDTIRQLTGQSQTQDPVDDTILDSIDEDETWVGAGFADQPPRTPKDKKLPKTYRRNDTWSKIHGNLGLLGYE</sequence>
<organism evidence="2 3">
    <name type="scientific">[Torrubiella] hemipterigena</name>
    <dbReference type="NCBI Taxonomy" id="1531966"/>
    <lineage>
        <taxon>Eukaryota</taxon>
        <taxon>Fungi</taxon>
        <taxon>Dikarya</taxon>
        <taxon>Ascomycota</taxon>
        <taxon>Pezizomycotina</taxon>
        <taxon>Sordariomycetes</taxon>
        <taxon>Hypocreomycetidae</taxon>
        <taxon>Hypocreales</taxon>
        <taxon>Clavicipitaceae</taxon>
        <taxon>Clavicipitaceae incertae sedis</taxon>
        <taxon>'Torrubiella' clade</taxon>
    </lineage>
</organism>
<dbReference type="AlphaFoldDB" id="A0A0A1SN06"/>
<keyword evidence="1" id="KW-0175">Coiled coil</keyword>
<accession>A0A0A1SN06</accession>
<dbReference type="OrthoDB" id="5402392at2759"/>
<dbReference type="EMBL" id="CDHN01000001">
    <property type="protein sequence ID" value="CEJ81733.1"/>
    <property type="molecule type" value="Genomic_DNA"/>
</dbReference>
<evidence type="ECO:0000313" key="3">
    <source>
        <dbReference type="Proteomes" id="UP000039046"/>
    </source>
</evidence>
<name>A0A0A1SN06_9HYPO</name>